<protein>
    <submittedName>
        <fullName evidence="4">DUF1254 domain-containing protein</fullName>
    </submittedName>
</protein>
<dbReference type="EMBL" id="CP098807">
    <property type="protein sequence ID" value="USJ22761.1"/>
    <property type="molecule type" value="Genomic_DNA"/>
</dbReference>
<gene>
    <name evidence="4" type="ORF">NE863_15905</name>
</gene>
<dbReference type="OrthoDB" id="9777345at2"/>
<sequence>MLKRRSLLVLGALATALPALKLTSARAADAGLSADEARAIAKDAYIYGFPLVDSYRVQHSYFVDHGNPEFKSGWNTLNNTARVYTPDDKAIQTPNSDTPYSFLGADLRAEPLVLTVPAVEKERYYSLQFVDMYTFNFAYVGSRATGSEAGTFLLAGPGWKGETPPGIKAVIRSETEFAFVLYRTQMFDPADIENVKKIQAGYRVELLSSFLGQPAPAPAAAVDFITPLSAADEKTSPDFYRVLNFILHYCPTHPSETALMQRFADLNIGAGKTFDITAFSPEIQKAITDGMADAWAAFKEHKETEIDTGKASSADAFGTREFLKNDYMQRMSGAVLGIYGNSKDEALYPAYFVDDQKKPLTGSGHYTLRFEPEQLPPVNAFWSLTLYELPSSLLYANPLNRYLINSPMLPNLQKDADGGVTLYVQHESPGPDKEANWLPAPSGPFFTAMRLYWPKPDALDGKWKAPPMRRAN</sequence>
<dbReference type="PANTHER" id="PTHR36509">
    <property type="entry name" value="BLL3101 PROTEIN"/>
    <property type="match status" value="1"/>
</dbReference>
<dbReference type="InterPro" id="IPR010679">
    <property type="entry name" value="DUF1254"/>
</dbReference>
<dbReference type="PROSITE" id="PS51318">
    <property type="entry name" value="TAT"/>
    <property type="match status" value="1"/>
</dbReference>
<accession>A0A9Q8Y6T9</accession>
<evidence type="ECO:0000313" key="4">
    <source>
        <dbReference type="EMBL" id="USJ22761.1"/>
    </source>
</evidence>
<dbReference type="Gene3D" id="2.60.40.1610">
    <property type="entry name" value="Domain of unknown function DUF1254"/>
    <property type="match status" value="1"/>
</dbReference>
<dbReference type="InterPro" id="IPR037049">
    <property type="entry name" value="DUF1214_C_sf"/>
</dbReference>
<dbReference type="Gene3D" id="2.60.120.600">
    <property type="entry name" value="Domain of unknown function DUF1214, C-terminal domain"/>
    <property type="match status" value="1"/>
</dbReference>
<dbReference type="RefSeq" id="WP_110818914.1">
    <property type="nucleotide sequence ID" value="NZ_CP098807.1"/>
</dbReference>
<dbReference type="InterPro" id="IPR006311">
    <property type="entry name" value="TAT_signal"/>
</dbReference>
<keyword evidence="1" id="KW-0732">Signal</keyword>
<dbReference type="Pfam" id="PF06742">
    <property type="entry name" value="DUF1214"/>
    <property type="match status" value="1"/>
</dbReference>
<dbReference type="InterPro" id="IPR037050">
    <property type="entry name" value="DUF1254_sf"/>
</dbReference>
<proteinExistence type="predicted"/>
<dbReference type="Proteomes" id="UP001055460">
    <property type="component" value="Chromosome"/>
</dbReference>
<evidence type="ECO:0000313" key="5">
    <source>
        <dbReference type="Proteomes" id="UP001055460"/>
    </source>
</evidence>
<evidence type="ECO:0000259" key="2">
    <source>
        <dbReference type="Pfam" id="PF06742"/>
    </source>
</evidence>
<feature type="signal peptide" evidence="1">
    <location>
        <begin position="1"/>
        <end position="27"/>
    </location>
</feature>
<dbReference type="SUPFAM" id="SSF160935">
    <property type="entry name" value="VPA0735-like"/>
    <property type="match status" value="1"/>
</dbReference>
<feature type="chain" id="PRO_5040186071" evidence="1">
    <location>
        <begin position="28"/>
        <end position="472"/>
    </location>
</feature>
<dbReference type="PANTHER" id="PTHR36509:SF2">
    <property type="entry name" value="BLL3101 PROTEIN"/>
    <property type="match status" value="1"/>
</dbReference>
<organism evidence="4 5">
    <name type="scientific">Ensifer adhaerens</name>
    <name type="common">Sinorhizobium morelense</name>
    <dbReference type="NCBI Taxonomy" id="106592"/>
    <lineage>
        <taxon>Bacteria</taxon>
        <taxon>Pseudomonadati</taxon>
        <taxon>Pseudomonadota</taxon>
        <taxon>Alphaproteobacteria</taxon>
        <taxon>Hyphomicrobiales</taxon>
        <taxon>Rhizobiaceae</taxon>
        <taxon>Sinorhizobium/Ensifer group</taxon>
        <taxon>Ensifer</taxon>
    </lineage>
</organism>
<feature type="domain" description="DUF1214" evidence="2">
    <location>
        <begin position="345"/>
        <end position="455"/>
    </location>
</feature>
<feature type="domain" description="DUF1254" evidence="3">
    <location>
        <begin position="75"/>
        <end position="204"/>
    </location>
</feature>
<name>A0A9Q8Y6T9_ENSAD</name>
<evidence type="ECO:0000256" key="1">
    <source>
        <dbReference type="SAM" id="SignalP"/>
    </source>
</evidence>
<evidence type="ECO:0000259" key="3">
    <source>
        <dbReference type="Pfam" id="PF06863"/>
    </source>
</evidence>
<dbReference type="Pfam" id="PF06863">
    <property type="entry name" value="DUF1254"/>
    <property type="match status" value="1"/>
</dbReference>
<dbReference type="AlphaFoldDB" id="A0A9Q8Y6T9"/>
<reference evidence="4" key="1">
    <citation type="submission" date="2022-06" db="EMBL/GenBank/DDBJ databases">
        <title>Physiological and biochemical characterization and genomic elucidation of a strain of the genus Ensifer adhaerens M8 that combines arsenic oxidation and chromium reduction.</title>
        <authorList>
            <person name="Li X."/>
            <person name="Yu c."/>
        </authorList>
    </citation>
    <scope>NUCLEOTIDE SEQUENCE</scope>
    <source>
        <strain evidence="4">M8</strain>
    </source>
</reference>
<dbReference type="InterPro" id="IPR010621">
    <property type="entry name" value="DUF1214"/>
</dbReference>